<organism evidence="1">
    <name type="scientific">marine sediment metagenome</name>
    <dbReference type="NCBI Taxonomy" id="412755"/>
    <lineage>
        <taxon>unclassified sequences</taxon>
        <taxon>metagenomes</taxon>
        <taxon>ecological metagenomes</taxon>
    </lineage>
</organism>
<evidence type="ECO:0000313" key="1">
    <source>
        <dbReference type="EMBL" id="KKM27313.1"/>
    </source>
</evidence>
<gene>
    <name evidence="1" type="ORF">LCGC14_1575990</name>
</gene>
<name>A0A0F9KZ94_9ZZZZ</name>
<sequence>MTQKKTEHVKAEAVKEKVNVEELEITSAVRWRKENINAHKFQVPSGAVFLVRNVPLVGLVAKGVIPLSLVTRAIKMKVAAPKSVDKNDPFKNVKEDDIKDFEKMLNAFVSVAVVEPKIVTDNTDDEDVIPASEITFIDKSAIFNECQKGGAEMYLPFL</sequence>
<comment type="caution">
    <text evidence="1">The sequence shown here is derived from an EMBL/GenBank/DDBJ whole genome shotgun (WGS) entry which is preliminary data.</text>
</comment>
<accession>A0A0F9KZ94</accession>
<dbReference type="EMBL" id="LAZR01012346">
    <property type="protein sequence ID" value="KKM27313.1"/>
    <property type="molecule type" value="Genomic_DNA"/>
</dbReference>
<proteinExistence type="predicted"/>
<protein>
    <submittedName>
        <fullName evidence="1">Uncharacterized protein</fullName>
    </submittedName>
</protein>
<reference evidence="1" key="1">
    <citation type="journal article" date="2015" name="Nature">
        <title>Complex archaea that bridge the gap between prokaryotes and eukaryotes.</title>
        <authorList>
            <person name="Spang A."/>
            <person name="Saw J.H."/>
            <person name="Jorgensen S.L."/>
            <person name="Zaremba-Niedzwiedzka K."/>
            <person name="Martijn J."/>
            <person name="Lind A.E."/>
            <person name="van Eijk R."/>
            <person name="Schleper C."/>
            <person name="Guy L."/>
            <person name="Ettema T.J."/>
        </authorList>
    </citation>
    <scope>NUCLEOTIDE SEQUENCE</scope>
</reference>
<dbReference type="AlphaFoldDB" id="A0A0F9KZ94"/>
<dbReference type="Pfam" id="PF24117">
    <property type="entry name" value="DUF7391"/>
    <property type="match status" value="1"/>
</dbReference>
<dbReference type="InterPro" id="IPR055815">
    <property type="entry name" value="DUF7391"/>
</dbReference>